<dbReference type="PANTHER" id="PTHR30328:SF54">
    <property type="entry name" value="HTH-TYPE TRANSCRIPTIONAL REPRESSOR SCO4008"/>
    <property type="match status" value="1"/>
</dbReference>
<reference evidence="4 5" key="1">
    <citation type="submission" date="2020-08" db="EMBL/GenBank/DDBJ databases">
        <title>Genomic Encyclopedia of Type Strains, Phase III (KMG-III): the genomes of soil and plant-associated and newly described type strains.</title>
        <authorList>
            <person name="Whitman W."/>
        </authorList>
    </citation>
    <scope>NUCLEOTIDE SEQUENCE [LARGE SCALE GENOMIC DNA]</scope>
    <source>
        <strain evidence="4 5">CECT 8577</strain>
    </source>
</reference>
<dbReference type="PROSITE" id="PS50977">
    <property type="entry name" value="HTH_TETR_2"/>
    <property type="match status" value="1"/>
</dbReference>
<evidence type="ECO:0000313" key="5">
    <source>
        <dbReference type="Proteomes" id="UP000550714"/>
    </source>
</evidence>
<dbReference type="AlphaFoldDB" id="A0A839RWF2"/>
<keyword evidence="5" id="KW-1185">Reference proteome</keyword>
<dbReference type="GO" id="GO:0003677">
    <property type="term" value="F:DNA binding"/>
    <property type="evidence" value="ECO:0007669"/>
    <property type="project" value="UniProtKB-UniRule"/>
</dbReference>
<feature type="domain" description="HTH tetR-type" evidence="3">
    <location>
        <begin position="11"/>
        <end position="71"/>
    </location>
</feature>
<dbReference type="Pfam" id="PF00440">
    <property type="entry name" value="TetR_N"/>
    <property type="match status" value="1"/>
</dbReference>
<dbReference type="InterPro" id="IPR036271">
    <property type="entry name" value="Tet_transcr_reg_TetR-rel_C_sf"/>
</dbReference>
<dbReference type="InterPro" id="IPR050109">
    <property type="entry name" value="HTH-type_TetR-like_transc_reg"/>
</dbReference>
<dbReference type="InterPro" id="IPR041467">
    <property type="entry name" value="Sco4008_C"/>
</dbReference>
<dbReference type="GO" id="GO:0006355">
    <property type="term" value="P:regulation of DNA-templated transcription"/>
    <property type="evidence" value="ECO:0007669"/>
    <property type="project" value="UniProtKB-ARBA"/>
</dbReference>
<dbReference type="RefSeq" id="WP_183646946.1">
    <property type="nucleotide sequence ID" value="NZ_JACHWU010000001.1"/>
</dbReference>
<proteinExistence type="predicted"/>
<dbReference type="InterPro" id="IPR001647">
    <property type="entry name" value="HTH_TetR"/>
</dbReference>
<dbReference type="PANTHER" id="PTHR30328">
    <property type="entry name" value="TRANSCRIPTIONAL REPRESSOR"/>
    <property type="match status" value="1"/>
</dbReference>
<dbReference type="SUPFAM" id="SSF48498">
    <property type="entry name" value="Tetracyclin repressor-like, C-terminal domain"/>
    <property type="match status" value="1"/>
</dbReference>
<dbReference type="SUPFAM" id="SSF46689">
    <property type="entry name" value="Homeodomain-like"/>
    <property type="match status" value="1"/>
</dbReference>
<protein>
    <submittedName>
        <fullName evidence="4">AcrR family transcriptional regulator</fullName>
    </submittedName>
</protein>
<evidence type="ECO:0000256" key="1">
    <source>
        <dbReference type="ARBA" id="ARBA00023125"/>
    </source>
</evidence>
<organism evidence="4 5">
    <name type="scientific">Prauserella isguenensis</name>
    <dbReference type="NCBI Taxonomy" id="1470180"/>
    <lineage>
        <taxon>Bacteria</taxon>
        <taxon>Bacillati</taxon>
        <taxon>Actinomycetota</taxon>
        <taxon>Actinomycetes</taxon>
        <taxon>Pseudonocardiales</taxon>
        <taxon>Pseudonocardiaceae</taxon>
        <taxon>Prauserella</taxon>
    </lineage>
</organism>
<keyword evidence="1 2" id="KW-0238">DNA-binding</keyword>
<dbReference type="Proteomes" id="UP000550714">
    <property type="component" value="Unassembled WGS sequence"/>
</dbReference>
<dbReference type="Gene3D" id="1.10.357.10">
    <property type="entry name" value="Tetracycline Repressor, domain 2"/>
    <property type="match status" value="1"/>
</dbReference>
<evidence type="ECO:0000259" key="3">
    <source>
        <dbReference type="PROSITE" id="PS50977"/>
    </source>
</evidence>
<gene>
    <name evidence="4" type="ORF">FHS23_000437</name>
</gene>
<dbReference type="Pfam" id="PF17926">
    <property type="entry name" value="TetR_C_21"/>
    <property type="match status" value="1"/>
</dbReference>
<evidence type="ECO:0000313" key="4">
    <source>
        <dbReference type="EMBL" id="MBB3049442.1"/>
    </source>
</evidence>
<dbReference type="InterPro" id="IPR009057">
    <property type="entry name" value="Homeodomain-like_sf"/>
</dbReference>
<comment type="caution">
    <text evidence="4">The sequence shown here is derived from an EMBL/GenBank/DDBJ whole genome shotgun (WGS) entry which is preliminary data.</text>
</comment>
<dbReference type="EMBL" id="JACHWU010000001">
    <property type="protein sequence ID" value="MBB3049442.1"/>
    <property type="molecule type" value="Genomic_DNA"/>
</dbReference>
<accession>A0A839RWF2</accession>
<name>A0A839RWF2_9PSEU</name>
<evidence type="ECO:0000256" key="2">
    <source>
        <dbReference type="PROSITE-ProRule" id="PRU00335"/>
    </source>
</evidence>
<sequence>MADTPLTPRGAATKERIIEAATAEFAAYGVAGARVDRIVTNARTNKAQLYGYFGSKEGLFDAIFFGSLERILNVVPIDATDLADWAVRLYDEYLRRPDLIRLATWARLERQPAGHLVEDADRLDGGKLRAITHAQARGLVRQGDPFDLMAMVIAMSMAWSPVSNVYAATADEPPEIHERRRSLLRDSVHRAVSPE</sequence>
<feature type="DNA-binding region" description="H-T-H motif" evidence="2">
    <location>
        <begin position="34"/>
        <end position="53"/>
    </location>
</feature>